<protein>
    <recommendedName>
        <fullName evidence="4">MetA-pathway of phenol degradation</fullName>
    </recommendedName>
</protein>
<evidence type="ECO:0000313" key="2">
    <source>
        <dbReference type="EMBL" id="MEZ7513697.1"/>
    </source>
</evidence>
<feature type="signal peptide" evidence="1">
    <location>
        <begin position="1"/>
        <end position="21"/>
    </location>
</feature>
<sequence>MKKISTIFLLLAFILAIPTNAQSGWTKAKNDYFFILDYSSYKSSDFRNNDGKSLKTSDFSQKAVSIYGEYGITDRLTAITSIPLFKQNGYETTNNVSGFGDVRLELKYQLLQKLFPLSISVAPELPTGRANNFATNNQNPLDQINLPSGDGEFNVWTTLAVSHSFAPSKLYASAFSAFNYRTTYEDRDFQNQFQSGVEVGYKIFDKLWMNSKVLIQTGVGKGPQFADFIRGDGTTYTAVSVGGMYELGNNFGITAQYFNTNSAIVKAKNVYTNNILSFGIVYQKK</sequence>
<name>A0ABV4K7R9_9FLAO</name>
<dbReference type="Proteomes" id="UP001568894">
    <property type="component" value="Unassembled WGS sequence"/>
</dbReference>
<keyword evidence="1" id="KW-0732">Signal</keyword>
<dbReference type="RefSeq" id="WP_371567123.1">
    <property type="nucleotide sequence ID" value="NZ_JASMRN010000001.1"/>
</dbReference>
<proteinExistence type="predicted"/>
<gene>
    <name evidence="2" type="ORF">QO192_00230</name>
</gene>
<feature type="chain" id="PRO_5046004444" description="MetA-pathway of phenol degradation" evidence="1">
    <location>
        <begin position="22"/>
        <end position="285"/>
    </location>
</feature>
<reference evidence="2 3" key="1">
    <citation type="submission" date="2023-05" db="EMBL/GenBank/DDBJ databases">
        <title>Adaptations of aquatic viruses from atmosphere-close ecosystems of the Central Arctic Ocean.</title>
        <authorList>
            <person name="Rahlff J."/>
            <person name="Holmfeldt K."/>
        </authorList>
    </citation>
    <scope>NUCLEOTIDE SEQUENCE [LARGE SCALE GENOMIC DNA]</scope>
    <source>
        <strain evidence="2 3">Arc14</strain>
    </source>
</reference>
<evidence type="ECO:0008006" key="4">
    <source>
        <dbReference type="Google" id="ProtNLM"/>
    </source>
</evidence>
<organism evidence="2 3">
    <name type="scientific">Flavobacterium frigidarium</name>
    <dbReference type="NCBI Taxonomy" id="99286"/>
    <lineage>
        <taxon>Bacteria</taxon>
        <taxon>Pseudomonadati</taxon>
        <taxon>Bacteroidota</taxon>
        <taxon>Flavobacteriia</taxon>
        <taxon>Flavobacteriales</taxon>
        <taxon>Flavobacteriaceae</taxon>
        <taxon>Flavobacterium</taxon>
    </lineage>
</organism>
<accession>A0ABV4K7R9</accession>
<evidence type="ECO:0000256" key="1">
    <source>
        <dbReference type="SAM" id="SignalP"/>
    </source>
</evidence>
<comment type="caution">
    <text evidence="2">The sequence shown here is derived from an EMBL/GenBank/DDBJ whole genome shotgun (WGS) entry which is preliminary data.</text>
</comment>
<evidence type="ECO:0000313" key="3">
    <source>
        <dbReference type="Proteomes" id="UP001568894"/>
    </source>
</evidence>
<dbReference type="EMBL" id="JASMRN010000001">
    <property type="protein sequence ID" value="MEZ7513697.1"/>
    <property type="molecule type" value="Genomic_DNA"/>
</dbReference>
<keyword evidence="3" id="KW-1185">Reference proteome</keyword>